<comment type="caution">
    <text evidence="1">The sequence shown here is derived from an EMBL/GenBank/DDBJ whole genome shotgun (WGS) entry which is preliminary data.</text>
</comment>
<accession>A0AAV3B4C8</accession>
<dbReference type="EMBL" id="DYDO01000001">
    <property type="protein sequence ID" value="DBA32196.1"/>
    <property type="molecule type" value="Genomic_DNA"/>
</dbReference>
<evidence type="ECO:0000313" key="2">
    <source>
        <dbReference type="Proteomes" id="UP001181693"/>
    </source>
</evidence>
<dbReference type="Gene3D" id="3.90.79.10">
    <property type="entry name" value="Nucleoside Triphosphate Pyrophosphohydrolase"/>
    <property type="match status" value="1"/>
</dbReference>
<evidence type="ECO:0008006" key="3">
    <source>
        <dbReference type="Google" id="ProtNLM"/>
    </source>
</evidence>
<organism evidence="1 2">
    <name type="scientific">Pyxicephalus adspersus</name>
    <name type="common">African bullfrog</name>
    <dbReference type="NCBI Taxonomy" id="30357"/>
    <lineage>
        <taxon>Eukaryota</taxon>
        <taxon>Metazoa</taxon>
        <taxon>Chordata</taxon>
        <taxon>Craniata</taxon>
        <taxon>Vertebrata</taxon>
        <taxon>Euteleostomi</taxon>
        <taxon>Amphibia</taxon>
        <taxon>Batrachia</taxon>
        <taxon>Anura</taxon>
        <taxon>Neobatrachia</taxon>
        <taxon>Ranoidea</taxon>
        <taxon>Pyxicephalidae</taxon>
        <taxon>Pyxicephalinae</taxon>
        <taxon>Pyxicephalus</taxon>
    </lineage>
</organism>
<evidence type="ECO:0000313" key="1">
    <source>
        <dbReference type="EMBL" id="DBA32196.1"/>
    </source>
</evidence>
<protein>
    <recommendedName>
        <fullName evidence="3">LisH domain-containing protein</fullName>
    </recommendedName>
</protein>
<proteinExistence type="predicted"/>
<keyword evidence="2" id="KW-1185">Reference proteome</keyword>
<gene>
    <name evidence="1" type="ORF">GDO54_000005</name>
</gene>
<sequence length="50" mass="5770">MVQVKEAIATEEFKPNCALVVLDFLLRRGFIQPDTEKYYTQFVGLLHSPL</sequence>
<name>A0AAV3B4C8_PYXAD</name>
<dbReference type="AlphaFoldDB" id="A0AAV3B4C8"/>
<reference evidence="1" key="1">
    <citation type="thesis" date="2020" institute="ProQuest LLC" country="789 East Eisenhower Parkway, Ann Arbor, MI, USA">
        <title>Comparative Genomics and Chromosome Evolution.</title>
        <authorList>
            <person name="Mudd A.B."/>
        </authorList>
    </citation>
    <scope>NUCLEOTIDE SEQUENCE</scope>
    <source>
        <strain evidence="1">1538</strain>
        <tissue evidence="1">Blood</tissue>
    </source>
</reference>
<dbReference type="Proteomes" id="UP001181693">
    <property type="component" value="Unassembled WGS sequence"/>
</dbReference>